<name>A0A2P6NH48_9EUKA</name>
<dbReference type="Proteomes" id="UP000241769">
    <property type="component" value="Unassembled WGS sequence"/>
</dbReference>
<protein>
    <recommendedName>
        <fullName evidence="3">C3H1-type domain-containing protein</fullName>
    </recommendedName>
</protein>
<evidence type="ECO:0000313" key="2">
    <source>
        <dbReference type="Proteomes" id="UP000241769"/>
    </source>
</evidence>
<organism evidence="1 2">
    <name type="scientific">Planoprotostelium fungivorum</name>
    <dbReference type="NCBI Taxonomy" id="1890364"/>
    <lineage>
        <taxon>Eukaryota</taxon>
        <taxon>Amoebozoa</taxon>
        <taxon>Evosea</taxon>
        <taxon>Variosea</taxon>
        <taxon>Cavosteliida</taxon>
        <taxon>Cavosteliaceae</taxon>
        <taxon>Planoprotostelium</taxon>
    </lineage>
</organism>
<accession>A0A2P6NH48</accession>
<evidence type="ECO:0008006" key="3">
    <source>
        <dbReference type="Google" id="ProtNLM"/>
    </source>
</evidence>
<comment type="caution">
    <text evidence="1">The sequence shown here is derived from an EMBL/GenBank/DDBJ whole genome shotgun (WGS) entry which is preliminary data.</text>
</comment>
<evidence type="ECO:0000313" key="1">
    <source>
        <dbReference type="EMBL" id="PRP83267.1"/>
    </source>
</evidence>
<keyword evidence="2" id="KW-1185">Reference proteome</keyword>
<sequence>MRAYRNYKLDVLYSNRDRELPNCLSSFQPKIIQQTRSHQIAPQTTRQAMEKGEPPIFSQIILPTVTHTRQRFSDYTRTDPLTVAICHYLNIRVEKLLSWKSSTTVGEKLRDRDVAFMIWLVITERLLLNERCREWRGNSSFSQVSTRLMEQLKDNAKKAEKPQSATNRLDDDKKTTILWVDGDNVADVLEDERLHRYIKSKNSRLWVVYMQQKDRLLPYSLFRLFHSKQDRFIACSPQTTGRDCVDVSIMSQMMQLHWNLPIHIRFCFISRDHFAAQTIENLRAIPKDGQLRECLHINPNQHHEISETEELLKGRKFKFWDQYLGERPSRQHSVLVHENNLFQLLQDKMGNAIAEHREIHVAAFISSIKKPHSSKPILVVDNVTIASLYRNSDLEIVVGKDNLGLNFERHTTLTIVESIDASMCEEWTDMLLEHEELKLHVWCTAEANVGALQNMKVVFGRRLQVFDLREKIDRYRPPALIQKRYTEPCRMEFACQYGDSCSFYHTKDHKLFFEANGGVGQKHYKIKSCARKTCSYQDEPVKCKFSHSIDDLRCYDFRPSACHHGQPCGGQMTHPPLELPEEHKQASADLPLSKRETSTARDALKFEQFDMKAVGEGSIPDFIKHFALQMEVLEGNCGLDSEHNVLYFKSLGMNDFPSETNVKGVKVRISKINRCKIYVRADDIKLDVDSILQALRSSLSDADYSLCDWNPTRLPDDLIEMNVTDTVLKILLQMRVIYHKRKRVVFYETIVSQSRPVSSPAVISITHGHVQIGGL</sequence>
<dbReference type="InParanoid" id="A0A2P6NH48"/>
<proteinExistence type="predicted"/>
<dbReference type="AlphaFoldDB" id="A0A2P6NH48"/>
<gene>
    <name evidence="1" type="ORF">PROFUN_09479</name>
</gene>
<dbReference type="EMBL" id="MDYQ01000086">
    <property type="protein sequence ID" value="PRP83267.1"/>
    <property type="molecule type" value="Genomic_DNA"/>
</dbReference>
<reference evidence="1 2" key="1">
    <citation type="journal article" date="2018" name="Genome Biol. Evol.">
        <title>Multiple Roots of Fruiting Body Formation in Amoebozoa.</title>
        <authorList>
            <person name="Hillmann F."/>
            <person name="Forbes G."/>
            <person name="Novohradska S."/>
            <person name="Ferling I."/>
            <person name="Riege K."/>
            <person name="Groth M."/>
            <person name="Westermann M."/>
            <person name="Marz M."/>
            <person name="Spaller T."/>
            <person name="Winckler T."/>
            <person name="Schaap P."/>
            <person name="Glockner G."/>
        </authorList>
    </citation>
    <scope>NUCLEOTIDE SEQUENCE [LARGE SCALE GENOMIC DNA]</scope>
    <source>
        <strain evidence="1 2">Jena</strain>
    </source>
</reference>